<keyword evidence="9" id="KW-1185">Reference proteome</keyword>
<keyword evidence="4" id="KW-0238">DNA-binding</keyword>
<keyword evidence="3" id="KW-0731">Sigma factor</keyword>
<dbReference type="RefSeq" id="WP_344936454.1">
    <property type="nucleotide sequence ID" value="NZ_BAABDM010000004.1"/>
</dbReference>
<dbReference type="InterPro" id="IPR007627">
    <property type="entry name" value="RNA_pol_sigma70_r2"/>
</dbReference>
<feature type="domain" description="RNA polymerase sigma factor 70 region 4 type 2" evidence="7">
    <location>
        <begin position="141"/>
        <end position="188"/>
    </location>
</feature>
<dbReference type="InterPro" id="IPR013325">
    <property type="entry name" value="RNA_pol_sigma_r2"/>
</dbReference>
<evidence type="ECO:0000259" key="7">
    <source>
        <dbReference type="Pfam" id="PF08281"/>
    </source>
</evidence>
<accession>A0ABP7WXX6</accession>
<evidence type="ECO:0000256" key="3">
    <source>
        <dbReference type="ARBA" id="ARBA00023082"/>
    </source>
</evidence>
<gene>
    <name evidence="8" type="ORF">GCM10022414_24880</name>
</gene>
<feature type="domain" description="RNA polymerase sigma-70 region 2" evidence="6">
    <location>
        <begin position="28"/>
        <end position="92"/>
    </location>
</feature>
<dbReference type="CDD" id="cd06171">
    <property type="entry name" value="Sigma70_r4"/>
    <property type="match status" value="1"/>
</dbReference>
<dbReference type="NCBIfam" id="TIGR02943">
    <property type="entry name" value="Sig70_famx1"/>
    <property type="match status" value="1"/>
</dbReference>
<evidence type="ECO:0000313" key="8">
    <source>
        <dbReference type="EMBL" id="GAA4098840.1"/>
    </source>
</evidence>
<dbReference type="InterPro" id="IPR014289">
    <property type="entry name" value="RNA_pol_sigma-24-rel"/>
</dbReference>
<dbReference type="InterPro" id="IPR014284">
    <property type="entry name" value="RNA_pol_sigma-70_dom"/>
</dbReference>
<comment type="similarity">
    <text evidence="1">Belongs to the sigma-70 factor family. ECF subfamily.</text>
</comment>
<dbReference type="Proteomes" id="UP001500392">
    <property type="component" value="Unassembled WGS sequence"/>
</dbReference>
<dbReference type="NCBIfam" id="NF009196">
    <property type="entry name" value="PRK12544.1"/>
    <property type="match status" value="1"/>
</dbReference>
<dbReference type="SUPFAM" id="SSF88946">
    <property type="entry name" value="Sigma2 domain of RNA polymerase sigma factors"/>
    <property type="match status" value="1"/>
</dbReference>
<name>A0ABP7WXX6_9GAMM</name>
<evidence type="ECO:0000256" key="4">
    <source>
        <dbReference type="ARBA" id="ARBA00023125"/>
    </source>
</evidence>
<dbReference type="PANTHER" id="PTHR43133:SF8">
    <property type="entry name" value="RNA POLYMERASE SIGMA FACTOR HI_1459-RELATED"/>
    <property type="match status" value="1"/>
</dbReference>
<keyword evidence="5" id="KW-0804">Transcription</keyword>
<dbReference type="InterPro" id="IPR013324">
    <property type="entry name" value="RNA_pol_sigma_r3/r4-like"/>
</dbReference>
<dbReference type="Gene3D" id="1.10.10.10">
    <property type="entry name" value="Winged helix-like DNA-binding domain superfamily/Winged helix DNA-binding domain"/>
    <property type="match status" value="1"/>
</dbReference>
<evidence type="ECO:0000259" key="6">
    <source>
        <dbReference type="Pfam" id="PF04542"/>
    </source>
</evidence>
<dbReference type="NCBIfam" id="TIGR02937">
    <property type="entry name" value="sigma70-ECF"/>
    <property type="match status" value="1"/>
</dbReference>
<dbReference type="Pfam" id="PF04542">
    <property type="entry name" value="Sigma70_r2"/>
    <property type="match status" value="1"/>
</dbReference>
<dbReference type="SUPFAM" id="SSF88659">
    <property type="entry name" value="Sigma3 and sigma4 domains of RNA polymerase sigma factors"/>
    <property type="match status" value="1"/>
</dbReference>
<evidence type="ECO:0000256" key="5">
    <source>
        <dbReference type="ARBA" id="ARBA00023163"/>
    </source>
</evidence>
<dbReference type="PANTHER" id="PTHR43133">
    <property type="entry name" value="RNA POLYMERASE ECF-TYPE SIGMA FACTO"/>
    <property type="match status" value="1"/>
</dbReference>
<dbReference type="InterPro" id="IPR036388">
    <property type="entry name" value="WH-like_DNA-bd_sf"/>
</dbReference>
<sequence>MMDETKLAAREDVSGISSLTDPIFLQDLRTQMIKFANLQLGDNALAEDAVQEALIGALKNARSFNRRAALKTWVFAILKNKITDVLRKRMRTVEASRKLPDQEGNLDQLFDAKGFWHDDERPASWSQPMESVKNDHFWRVFEVCLSDLPERQARIFMMREFLELDSKEICDSLDVSTSNLHVMLYRARLGLRECLENHWFVTGE</sequence>
<comment type="caution">
    <text evidence="8">The sequence shown here is derived from an EMBL/GenBank/DDBJ whole genome shotgun (WGS) entry which is preliminary data.</text>
</comment>
<evidence type="ECO:0000313" key="9">
    <source>
        <dbReference type="Proteomes" id="UP001500392"/>
    </source>
</evidence>
<evidence type="ECO:0000256" key="1">
    <source>
        <dbReference type="ARBA" id="ARBA00010641"/>
    </source>
</evidence>
<dbReference type="Pfam" id="PF08281">
    <property type="entry name" value="Sigma70_r4_2"/>
    <property type="match status" value="1"/>
</dbReference>
<keyword evidence="2" id="KW-0805">Transcription regulation</keyword>
<protein>
    <submittedName>
        <fullName evidence="8">RNA polymerase factor sigma-70</fullName>
    </submittedName>
</protein>
<dbReference type="InterPro" id="IPR039425">
    <property type="entry name" value="RNA_pol_sigma-70-like"/>
</dbReference>
<organism evidence="8 9">
    <name type="scientific">Zhongshania borealis</name>
    <dbReference type="NCBI Taxonomy" id="889488"/>
    <lineage>
        <taxon>Bacteria</taxon>
        <taxon>Pseudomonadati</taxon>
        <taxon>Pseudomonadota</taxon>
        <taxon>Gammaproteobacteria</taxon>
        <taxon>Cellvibrionales</taxon>
        <taxon>Spongiibacteraceae</taxon>
        <taxon>Zhongshania</taxon>
    </lineage>
</organism>
<dbReference type="EMBL" id="BAABDM010000004">
    <property type="protein sequence ID" value="GAA4098840.1"/>
    <property type="molecule type" value="Genomic_DNA"/>
</dbReference>
<reference evidence="9" key="1">
    <citation type="journal article" date="2019" name="Int. J. Syst. Evol. Microbiol.">
        <title>The Global Catalogue of Microorganisms (GCM) 10K type strain sequencing project: providing services to taxonomists for standard genome sequencing and annotation.</title>
        <authorList>
            <consortium name="The Broad Institute Genomics Platform"/>
            <consortium name="The Broad Institute Genome Sequencing Center for Infectious Disease"/>
            <person name="Wu L."/>
            <person name="Ma J."/>
        </authorList>
    </citation>
    <scope>NUCLEOTIDE SEQUENCE [LARGE SCALE GENOMIC DNA]</scope>
    <source>
        <strain evidence="9">JCM 17304</strain>
    </source>
</reference>
<dbReference type="InterPro" id="IPR013249">
    <property type="entry name" value="RNA_pol_sigma70_r4_t2"/>
</dbReference>
<proteinExistence type="inferred from homology"/>
<evidence type="ECO:0000256" key="2">
    <source>
        <dbReference type="ARBA" id="ARBA00023015"/>
    </source>
</evidence>
<dbReference type="Gene3D" id="1.10.1740.10">
    <property type="match status" value="1"/>
</dbReference>